<dbReference type="GO" id="GO:0016491">
    <property type="term" value="F:oxidoreductase activity"/>
    <property type="evidence" value="ECO:0007669"/>
    <property type="project" value="UniProtKB-KW"/>
</dbReference>
<dbReference type="InterPro" id="IPR006076">
    <property type="entry name" value="FAD-dep_OxRdtase"/>
</dbReference>
<dbReference type="EMBL" id="FWFN01000003">
    <property type="protein sequence ID" value="SLN39987.1"/>
    <property type="molecule type" value="Genomic_DNA"/>
</dbReference>
<dbReference type="Proteomes" id="UP000193963">
    <property type="component" value="Unassembled WGS sequence"/>
</dbReference>
<gene>
    <name evidence="3" type="primary">dadA_3</name>
    <name evidence="3" type="ORF">PSM7751_01823</name>
</gene>
<keyword evidence="4" id="KW-1185">Reference proteome</keyword>
<dbReference type="Pfam" id="PF01266">
    <property type="entry name" value="DAO"/>
    <property type="match status" value="1"/>
</dbReference>
<dbReference type="SUPFAM" id="SSF54373">
    <property type="entry name" value="FAD-linked reductases, C-terminal domain"/>
    <property type="match status" value="1"/>
</dbReference>
<dbReference type="InterPro" id="IPR036188">
    <property type="entry name" value="FAD/NAD-bd_sf"/>
</dbReference>
<evidence type="ECO:0000259" key="2">
    <source>
        <dbReference type="Pfam" id="PF01266"/>
    </source>
</evidence>
<dbReference type="OrthoDB" id="9805337at2"/>
<feature type="domain" description="FAD dependent oxidoreductase" evidence="2">
    <location>
        <begin position="3"/>
        <end position="391"/>
    </location>
</feature>
<evidence type="ECO:0000256" key="1">
    <source>
        <dbReference type="ARBA" id="ARBA00023002"/>
    </source>
</evidence>
<dbReference type="Gene3D" id="3.30.9.10">
    <property type="entry name" value="D-Amino Acid Oxidase, subunit A, domain 2"/>
    <property type="match status" value="1"/>
</dbReference>
<dbReference type="EC" id="1.4.99.6" evidence="3"/>
<protein>
    <submittedName>
        <fullName evidence="3">D-amino acid dehydrogenase small subunit</fullName>
        <ecNumber evidence="3">1.4.99.6</ecNumber>
    </submittedName>
</protein>
<accession>A0A1X6Z4F8</accession>
<sequence>MSDVIVLGAGMVGTTTALALQARGLDVVLADRREPGRETSYGNAGIIQGEAMEPYALPTNPVELIRLGLGADNAVRWTLGGVLGQAGALLRYLGNSRPARHAAISAIYAQLVREAVARHEPLVEAAGAGNLMRPRGFRQGWRGQRSFDAALADAERVVKTYGIEIEALDGDALARVEPGLTARYAGAIDWKDCWACADPGGLVACYAALFEARGGTVLRADAGTLTRTGAGWRVTGETGPTEAARVVLALGPWTPAALRPFGARVPMVGKRGYHLHFKGERTLNLPFMDTDVSAVMSPMRDGLRVATGAELVPMDAPVNRSQLIKAEARAREMFELGDAVEAEPWFGTRPCLPGMLPVLGEVPDQPGLWAHFGHGHQGFTLGPVTAEILAAAMAGERSEIIAALDLRHALA</sequence>
<reference evidence="3 4" key="1">
    <citation type="submission" date="2017-03" db="EMBL/GenBank/DDBJ databases">
        <authorList>
            <person name="Afonso C.L."/>
            <person name="Miller P.J."/>
            <person name="Scott M.A."/>
            <person name="Spackman E."/>
            <person name="Goraichik I."/>
            <person name="Dimitrov K.M."/>
            <person name="Suarez D.L."/>
            <person name="Swayne D.E."/>
        </authorList>
    </citation>
    <scope>NUCLEOTIDE SEQUENCE [LARGE SCALE GENOMIC DNA]</scope>
    <source>
        <strain evidence="3 4">CECT 7751</strain>
    </source>
</reference>
<dbReference type="PANTHER" id="PTHR13847:SF289">
    <property type="entry name" value="GLYCINE OXIDASE"/>
    <property type="match status" value="1"/>
</dbReference>
<keyword evidence="1 3" id="KW-0560">Oxidoreductase</keyword>
<name>A0A1X6Z4F8_9RHOB</name>
<dbReference type="Gene3D" id="3.50.50.60">
    <property type="entry name" value="FAD/NAD(P)-binding domain"/>
    <property type="match status" value="2"/>
</dbReference>
<evidence type="ECO:0000313" key="3">
    <source>
        <dbReference type="EMBL" id="SLN39987.1"/>
    </source>
</evidence>
<dbReference type="AlphaFoldDB" id="A0A1X6Z4F8"/>
<dbReference type="PANTHER" id="PTHR13847">
    <property type="entry name" value="SARCOSINE DEHYDROGENASE-RELATED"/>
    <property type="match status" value="1"/>
</dbReference>
<organism evidence="3 4">
    <name type="scientific">Pseudooceanicola marinus</name>
    <dbReference type="NCBI Taxonomy" id="396013"/>
    <lineage>
        <taxon>Bacteria</taxon>
        <taxon>Pseudomonadati</taxon>
        <taxon>Pseudomonadota</taxon>
        <taxon>Alphaproteobacteria</taxon>
        <taxon>Rhodobacterales</taxon>
        <taxon>Paracoccaceae</taxon>
        <taxon>Pseudooceanicola</taxon>
    </lineage>
</organism>
<dbReference type="GO" id="GO:0005737">
    <property type="term" value="C:cytoplasm"/>
    <property type="evidence" value="ECO:0007669"/>
    <property type="project" value="TreeGrafter"/>
</dbReference>
<evidence type="ECO:0000313" key="4">
    <source>
        <dbReference type="Proteomes" id="UP000193963"/>
    </source>
</evidence>
<dbReference type="SUPFAM" id="SSF51905">
    <property type="entry name" value="FAD/NAD(P)-binding domain"/>
    <property type="match status" value="1"/>
</dbReference>
<proteinExistence type="predicted"/>